<proteinExistence type="predicted"/>
<evidence type="ECO:0000313" key="2">
    <source>
        <dbReference type="EMBL" id="CAJ1078706.1"/>
    </source>
</evidence>
<feature type="compositionally biased region" description="Pro residues" evidence="1">
    <location>
        <begin position="22"/>
        <end position="37"/>
    </location>
</feature>
<feature type="region of interest" description="Disordered" evidence="1">
    <location>
        <begin position="1"/>
        <end position="48"/>
    </location>
</feature>
<reference evidence="2" key="1">
    <citation type="submission" date="2023-08" db="EMBL/GenBank/DDBJ databases">
        <authorList>
            <person name="Alioto T."/>
            <person name="Alioto T."/>
            <person name="Gomez Garrido J."/>
        </authorList>
    </citation>
    <scope>NUCLEOTIDE SEQUENCE</scope>
</reference>
<gene>
    <name evidence="2" type="ORF">XNOV1_A005265</name>
</gene>
<feature type="compositionally biased region" description="Low complexity" evidence="1">
    <location>
        <begin position="1"/>
        <end position="21"/>
    </location>
</feature>
<sequence length="181" mass="19887">MYGHNQGNQYPGYPNQQGGYPQYPPGTAPPPVYPPQPHGQHGGQGTDLDLDAAQDKARDTARDTAMDRDIMDMATVTTIATATATAQDTGMGRDIMDMDTETRKNTKSTRMATNTANATRKERTVTGWQQCRNGARLTLPRWCVRPPGRRLTDQSGLAGVLFQEVVAETTEERARRAVSYT</sequence>
<protein>
    <submittedName>
        <fullName evidence="2">Kininogen-1-like</fullName>
    </submittedName>
</protein>
<dbReference type="EMBL" id="OY660881">
    <property type="protein sequence ID" value="CAJ1078706.1"/>
    <property type="molecule type" value="Genomic_DNA"/>
</dbReference>
<dbReference type="AlphaFoldDB" id="A0AAV1H0S8"/>
<accession>A0AAV1H0S8</accession>
<evidence type="ECO:0000256" key="1">
    <source>
        <dbReference type="SAM" id="MobiDB-lite"/>
    </source>
</evidence>
<dbReference type="Proteomes" id="UP001178508">
    <property type="component" value="Chromosome 18"/>
</dbReference>
<organism evidence="2 3">
    <name type="scientific">Xyrichtys novacula</name>
    <name type="common">Pearly razorfish</name>
    <name type="synonym">Hemipteronotus novacula</name>
    <dbReference type="NCBI Taxonomy" id="13765"/>
    <lineage>
        <taxon>Eukaryota</taxon>
        <taxon>Metazoa</taxon>
        <taxon>Chordata</taxon>
        <taxon>Craniata</taxon>
        <taxon>Vertebrata</taxon>
        <taxon>Euteleostomi</taxon>
        <taxon>Actinopterygii</taxon>
        <taxon>Neopterygii</taxon>
        <taxon>Teleostei</taxon>
        <taxon>Neoteleostei</taxon>
        <taxon>Acanthomorphata</taxon>
        <taxon>Eupercaria</taxon>
        <taxon>Labriformes</taxon>
        <taxon>Labridae</taxon>
        <taxon>Xyrichtys</taxon>
    </lineage>
</organism>
<keyword evidence="3" id="KW-1185">Reference proteome</keyword>
<name>A0AAV1H0S8_XYRNO</name>
<evidence type="ECO:0000313" key="3">
    <source>
        <dbReference type="Proteomes" id="UP001178508"/>
    </source>
</evidence>